<dbReference type="Proteomes" id="UP000242180">
    <property type="component" value="Unassembled WGS sequence"/>
</dbReference>
<accession>A0A1X2HBC5</accession>
<keyword evidence="1" id="KW-1133">Transmembrane helix</keyword>
<sequence>MEAPESLGRNGERAGIEGDFADRVALEFELMEYFFNSLPVLLPSFDERDGAKHSKSSSSSSSSSSSLLSSLLLSSITSFVGAVLFVIVVPWKGRRIVVG</sequence>
<dbReference type="AlphaFoldDB" id="A0A1X2HBC5"/>
<dbReference type="InParanoid" id="A0A1X2HBC5"/>
<organism evidence="2 3">
    <name type="scientific">Syncephalastrum racemosum</name>
    <name type="common">Filamentous fungus</name>
    <dbReference type="NCBI Taxonomy" id="13706"/>
    <lineage>
        <taxon>Eukaryota</taxon>
        <taxon>Fungi</taxon>
        <taxon>Fungi incertae sedis</taxon>
        <taxon>Mucoromycota</taxon>
        <taxon>Mucoromycotina</taxon>
        <taxon>Mucoromycetes</taxon>
        <taxon>Mucorales</taxon>
        <taxon>Syncephalastraceae</taxon>
        <taxon>Syncephalastrum</taxon>
    </lineage>
</organism>
<keyword evidence="3" id="KW-1185">Reference proteome</keyword>
<evidence type="ECO:0008006" key="4">
    <source>
        <dbReference type="Google" id="ProtNLM"/>
    </source>
</evidence>
<protein>
    <recommendedName>
        <fullName evidence="4">Transmembrane protein</fullName>
    </recommendedName>
</protein>
<feature type="transmembrane region" description="Helical" evidence="1">
    <location>
        <begin position="67"/>
        <end position="91"/>
    </location>
</feature>
<keyword evidence="1" id="KW-0472">Membrane</keyword>
<gene>
    <name evidence="2" type="ORF">BCR43DRAFT_493873</name>
</gene>
<comment type="caution">
    <text evidence="2">The sequence shown here is derived from an EMBL/GenBank/DDBJ whole genome shotgun (WGS) entry which is preliminary data.</text>
</comment>
<evidence type="ECO:0000256" key="1">
    <source>
        <dbReference type="SAM" id="Phobius"/>
    </source>
</evidence>
<evidence type="ECO:0000313" key="2">
    <source>
        <dbReference type="EMBL" id="ORY95961.1"/>
    </source>
</evidence>
<name>A0A1X2HBC5_SYNRA</name>
<evidence type="ECO:0000313" key="3">
    <source>
        <dbReference type="Proteomes" id="UP000242180"/>
    </source>
</evidence>
<keyword evidence="1" id="KW-0812">Transmembrane</keyword>
<dbReference type="EMBL" id="MCGN01000006">
    <property type="protein sequence ID" value="ORY95961.1"/>
    <property type="molecule type" value="Genomic_DNA"/>
</dbReference>
<proteinExistence type="predicted"/>
<reference evidence="2 3" key="1">
    <citation type="submission" date="2016-07" db="EMBL/GenBank/DDBJ databases">
        <title>Pervasive Adenine N6-methylation of Active Genes in Fungi.</title>
        <authorList>
            <consortium name="DOE Joint Genome Institute"/>
            <person name="Mondo S.J."/>
            <person name="Dannebaum R.O."/>
            <person name="Kuo R.C."/>
            <person name="Labutti K."/>
            <person name="Haridas S."/>
            <person name="Kuo A."/>
            <person name="Salamov A."/>
            <person name="Ahrendt S.R."/>
            <person name="Lipzen A."/>
            <person name="Sullivan W."/>
            <person name="Andreopoulos W.B."/>
            <person name="Clum A."/>
            <person name="Lindquist E."/>
            <person name="Daum C."/>
            <person name="Ramamoorthy G.K."/>
            <person name="Gryganskyi A."/>
            <person name="Culley D."/>
            <person name="Magnuson J.K."/>
            <person name="James T.Y."/>
            <person name="O'Malley M.A."/>
            <person name="Stajich J.E."/>
            <person name="Spatafora J.W."/>
            <person name="Visel A."/>
            <person name="Grigoriev I.V."/>
        </authorList>
    </citation>
    <scope>NUCLEOTIDE SEQUENCE [LARGE SCALE GENOMIC DNA]</scope>
    <source>
        <strain evidence="2 3">NRRL 2496</strain>
    </source>
</reference>